<gene>
    <name evidence="1" type="ORF">J9309_04620</name>
</gene>
<keyword evidence="2" id="KW-1185">Reference proteome</keyword>
<proteinExistence type="predicted"/>
<dbReference type="PROSITE" id="PS51257">
    <property type="entry name" value="PROKAR_LIPOPROTEIN"/>
    <property type="match status" value="1"/>
</dbReference>
<reference evidence="2" key="2">
    <citation type="submission" date="2021-04" db="EMBL/GenBank/DDBJ databases">
        <title>Taxonomy of Flavobacteriaceae bacterium ZY171143.</title>
        <authorList>
            <person name="Li F."/>
        </authorList>
    </citation>
    <scope>NUCLEOTIDE SEQUENCE [LARGE SCALE GENOMIC DNA]</scope>
    <source>
        <strain evidence="2">ZY171143</strain>
    </source>
</reference>
<protein>
    <recommendedName>
        <fullName evidence="3">DUF4369 domain-containing protein</fullName>
    </recommendedName>
</protein>
<evidence type="ECO:0000313" key="1">
    <source>
        <dbReference type="EMBL" id="QTV06612.1"/>
    </source>
</evidence>
<reference evidence="1 2" key="1">
    <citation type="journal article" date="2021" name="Int. J. Syst. Evol. Microbiol.">
        <title>Faecalibacter bovis sp. nov., isolated from cow faeces.</title>
        <authorList>
            <person name="Li F."/>
            <person name="Zhao W."/>
            <person name="Hong Q."/>
            <person name="Shao Q."/>
            <person name="Song J."/>
            <person name="Yang S."/>
        </authorList>
    </citation>
    <scope>NUCLEOTIDE SEQUENCE [LARGE SCALE GENOMIC DNA]</scope>
    <source>
        <strain evidence="1 2">ZY171143</strain>
    </source>
</reference>
<sequence length="299" mass="35525">MKFWIIILPLVLSLFACNSKEKNNVVVFSGQIKNTSLDSVYVILNEREKGFALDFDGNFSDTIQLNDEGYKTFSIDREEYSLYLIPGDSLFFKTDLRKLEETFHFKGIGAERNNYLFEKDKLINEWFANESLFRLDADQYIQNIEDFTANLRKVMVDYHVDKSFEKIEARNLYFDEFNLLYTYRDSYAYFNPTKTQLPIDFLDFKRFDLDNDNDFKQFKSYRGIVTYFLDEKLNRGESPIDILKNIKSESIKYSFIRALIDDLDPSDEFSAITYQAIQTFCDHQPWLKEAKLIMDNRKK</sequence>
<evidence type="ECO:0000313" key="2">
    <source>
        <dbReference type="Proteomes" id="UP000672011"/>
    </source>
</evidence>
<name>A0ABX7XF75_9FLAO</name>
<dbReference type="EMBL" id="CP072842">
    <property type="protein sequence ID" value="QTV06612.1"/>
    <property type="molecule type" value="Genomic_DNA"/>
</dbReference>
<dbReference type="RefSeq" id="WP_230477371.1">
    <property type="nucleotide sequence ID" value="NZ_CP072842.1"/>
</dbReference>
<organism evidence="1 2">
    <name type="scientific">Faecalibacter bovis</name>
    <dbReference type="NCBI Taxonomy" id="2898187"/>
    <lineage>
        <taxon>Bacteria</taxon>
        <taxon>Pseudomonadati</taxon>
        <taxon>Bacteroidota</taxon>
        <taxon>Flavobacteriia</taxon>
        <taxon>Flavobacteriales</taxon>
        <taxon>Weeksellaceae</taxon>
        <taxon>Faecalibacter</taxon>
    </lineage>
</organism>
<accession>A0ABX7XF75</accession>
<dbReference type="Proteomes" id="UP000672011">
    <property type="component" value="Chromosome"/>
</dbReference>
<evidence type="ECO:0008006" key="3">
    <source>
        <dbReference type="Google" id="ProtNLM"/>
    </source>
</evidence>